<dbReference type="AlphaFoldDB" id="H2XLH1"/>
<proteinExistence type="predicted"/>
<reference evidence="2" key="3">
    <citation type="submission" date="2025-08" db="UniProtKB">
        <authorList>
            <consortium name="Ensembl"/>
        </authorList>
    </citation>
    <scope>IDENTIFICATION</scope>
</reference>
<dbReference type="Pfam" id="PF00147">
    <property type="entry name" value="Fibrinogen_C"/>
    <property type="match status" value="1"/>
</dbReference>
<dbReference type="OMA" id="LNGMYYG"/>
<sequence length="238" mass="27535">NCKDIYDTGQRHNGIYDIQVVGYNGEAMKVYCDMETDGGGWLVFQRRTDGSQGFYLGWNKYVKGFGDKNNEFWFGLEKLHLLTRTGRYELRVDLRNCTNFAKYAVYSNFRVGSSPYYQLTSTGYSGNAGNKIERILGASYPKLQTFSIWEFHNGRNFTTKDQDNDILERTNCPRPGCDNCAVKHKGAWWYSKCHSANLNSFYDPCVVQRPFHGVVSWNSFNGEKRGLRFSEMKFRPID</sequence>
<reference evidence="2" key="4">
    <citation type="submission" date="2025-09" db="UniProtKB">
        <authorList>
            <consortium name="Ensembl"/>
        </authorList>
    </citation>
    <scope>IDENTIFICATION</scope>
</reference>
<dbReference type="InParanoid" id="H2XLH1"/>
<name>H2XLH1_CIOIN</name>
<keyword evidence="3" id="KW-1185">Reference proteome</keyword>
<reference evidence="3" key="1">
    <citation type="journal article" date="2002" name="Science">
        <title>The draft genome of Ciona intestinalis: insights into chordate and vertebrate origins.</title>
        <authorList>
            <person name="Dehal P."/>
            <person name="Satou Y."/>
            <person name="Campbell R.K."/>
            <person name="Chapman J."/>
            <person name="Degnan B."/>
            <person name="De Tomaso A."/>
            <person name="Davidson B."/>
            <person name="Di Gregorio A."/>
            <person name="Gelpke M."/>
            <person name="Goodstein D.M."/>
            <person name="Harafuji N."/>
            <person name="Hastings K.E."/>
            <person name="Ho I."/>
            <person name="Hotta K."/>
            <person name="Huang W."/>
            <person name="Kawashima T."/>
            <person name="Lemaire P."/>
            <person name="Martinez D."/>
            <person name="Meinertzhagen I.A."/>
            <person name="Necula S."/>
            <person name="Nonaka M."/>
            <person name="Putnam N."/>
            <person name="Rash S."/>
            <person name="Saiga H."/>
            <person name="Satake M."/>
            <person name="Terry A."/>
            <person name="Yamada L."/>
            <person name="Wang H.G."/>
            <person name="Awazu S."/>
            <person name="Azumi K."/>
            <person name="Boore J."/>
            <person name="Branno M."/>
            <person name="Chin-Bow S."/>
            <person name="DeSantis R."/>
            <person name="Doyle S."/>
            <person name="Francino P."/>
            <person name="Keys D.N."/>
            <person name="Haga S."/>
            <person name="Hayashi H."/>
            <person name="Hino K."/>
            <person name="Imai K.S."/>
            <person name="Inaba K."/>
            <person name="Kano S."/>
            <person name="Kobayashi K."/>
            <person name="Kobayashi M."/>
            <person name="Lee B.I."/>
            <person name="Makabe K.W."/>
            <person name="Manohar C."/>
            <person name="Matassi G."/>
            <person name="Medina M."/>
            <person name="Mochizuki Y."/>
            <person name="Mount S."/>
            <person name="Morishita T."/>
            <person name="Miura S."/>
            <person name="Nakayama A."/>
            <person name="Nishizaka S."/>
            <person name="Nomoto H."/>
            <person name="Ohta F."/>
            <person name="Oishi K."/>
            <person name="Rigoutsos I."/>
            <person name="Sano M."/>
            <person name="Sasaki A."/>
            <person name="Sasakura Y."/>
            <person name="Shoguchi E."/>
            <person name="Shin-i T."/>
            <person name="Spagnuolo A."/>
            <person name="Stainier D."/>
            <person name="Suzuki M.M."/>
            <person name="Tassy O."/>
            <person name="Takatori N."/>
            <person name="Tokuoka M."/>
            <person name="Yagi K."/>
            <person name="Yoshizaki F."/>
            <person name="Wada S."/>
            <person name="Zhang C."/>
            <person name="Hyatt P.D."/>
            <person name="Larimer F."/>
            <person name="Detter C."/>
            <person name="Doggett N."/>
            <person name="Glavina T."/>
            <person name="Hawkins T."/>
            <person name="Richardson P."/>
            <person name="Lucas S."/>
            <person name="Kohara Y."/>
            <person name="Levine M."/>
            <person name="Satoh N."/>
            <person name="Rokhsar D.S."/>
        </authorList>
    </citation>
    <scope>NUCLEOTIDE SEQUENCE [LARGE SCALE GENOMIC DNA]</scope>
</reference>
<dbReference type="Ensembl" id="ENSCINT00000033107.1">
    <property type="protein sequence ID" value="ENSCINP00000030503.1"/>
    <property type="gene ID" value="ENSCING00000019153.1"/>
</dbReference>
<organism evidence="2 3">
    <name type="scientific">Ciona intestinalis</name>
    <name type="common">Transparent sea squirt</name>
    <name type="synonym">Ascidia intestinalis</name>
    <dbReference type="NCBI Taxonomy" id="7719"/>
    <lineage>
        <taxon>Eukaryota</taxon>
        <taxon>Metazoa</taxon>
        <taxon>Chordata</taxon>
        <taxon>Tunicata</taxon>
        <taxon>Ascidiacea</taxon>
        <taxon>Phlebobranchia</taxon>
        <taxon>Cionidae</taxon>
        <taxon>Ciona</taxon>
    </lineage>
</organism>
<dbReference type="InterPro" id="IPR002181">
    <property type="entry name" value="Fibrinogen_a/b/g_C_dom"/>
</dbReference>
<dbReference type="GeneTree" id="ENSGT00940000164607"/>
<reference evidence="2" key="2">
    <citation type="journal article" date="2008" name="Genome Biol.">
        <title>Improved genome assembly and evidence-based global gene model set for the chordate Ciona intestinalis: new insight into intron and operon populations.</title>
        <authorList>
            <person name="Satou Y."/>
            <person name="Mineta K."/>
            <person name="Ogasawara M."/>
            <person name="Sasakura Y."/>
            <person name="Shoguchi E."/>
            <person name="Ueno K."/>
            <person name="Yamada L."/>
            <person name="Matsumoto J."/>
            <person name="Wasserscheid J."/>
            <person name="Dewar K."/>
            <person name="Wiley G.B."/>
            <person name="Macmil S.L."/>
            <person name="Roe B.A."/>
            <person name="Zeller R.W."/>
            <person name="Hastings K.E."/>
            <person name="Lemaire P."/>
            <person name="Lindquist E."/>
            <person name="Endo T."/>
            <person name="Hotta K."/>
            <person name="Inaba K."/>
        </authorList>
    </citation>
    <scope>NUCLEOTIDE SEQUENCE [LARGE SCALE GENOMIC DNA]</scope>
    <source>
        <strain evidence="2">wild type</strain>
    </source>
</reference>
<evidence type="ECO:0000259" key="1">
    <source>
        <dbReference type="PROSITE" id="PS51406"/>
    </source>
</evidence>
<dbReference type="PANTHER" id="PTHR19143">
    <property type="entry name" value="FIBRINOGEN/TENASCIN/ANGIOPOEITIN"/>
    <property type="match status" value="1"/>
</dbReference>
<protein>
    <recommendedName>
        <fullName evidence="1">Fibrinogen C-terminal domain-containing protein</fullName>
    </recommendedName>
</protein>
<dbReference type="Proteomes" id="UP000008144">
    <property type="component" value="Chromosome 11"/>
</dbReference>
<dbReference type="PROSITE" id="PS51406">
    <property type="entry name" value="FIBRINOGEN_C_2"/>
    <property type="match status" value="1"/>
</dbReference>
<dbReference type="SUPFAM" id="SSF56496">
    <property type="entry name" value="Fibrinogen C-terminal domain-like"/>
    <property type="match status" value="1"/>
</dbReference>
<dbReference type="GO" id="GO:0005615">
    <property type="term" value="C:extracellular space"/>
    <property type="evidence" value="ECO:0000318"/>
    <property type="project" value="GO_Central"/>
</dbReference>
<dbReference type="InterPro" id="IPR014716">
    <property type="entry name" value="Fibrinogen_a/b/g_C_1"/>
</dbReference>
<dbReference type="InterPro" id="IPR036056">
    <property type="entry name" value="Fibrinogen-like_C"/>
</dbReference>
<dbReference type="CDD" id="cd00087">
    <property type="entry name" value="FReD"/>
    <property type="match status" value="1"/>
</dbReference>
<dbReference type="STRING" id="7719.ENSCINP00000030503"/>
<dbReference type="EMBL" id="EAAA01000642">
    <property type="status" value="NOT_ANNOTATED_CDS"/>
    <property type="molecule type" value="Genomic_DNA"/>
</dbReference>
<feature type="domain" description="Fibrinogen C-terminal" evidence="1">
    <location>
        <begin position="1"/>
        <end position="238"/>
    </location>
</feature>
<accession>H2XLH1</accession>
<dbReference type="Gene3D" id="3.90.215.10">
    <property type="entry name" value="Gamma Fibrinogen, chain A, domain 1"/>
    <property type="match status" value="1"/>
</dbReference>
<dbReference type="SMART" id="SM00186">
    <property type="entry name" value="FBG"/>
    <property type="match status" value="1"/>
</dbReference>
<dbReference type="HOGENOM" id="CLU_038628_6_0_1"/>
<dbReference type="InterPro" id="IPR050373">
    <property type="entry name" value="Fibrinogen_C-term_domain"/>
</dbReference>
<evidence type="ECO:0000313" key="2">
    <source>
        <dbReference type="Ensembl" id="ENSCINP00000030503.1"/>
    </source>
</evidence>
<dbReference type="PANTHER" id="PTHR19143:SF458">
    <property type="entry name" value="FIBRINOGEN C-TERMINAL DOMAIN-CONTAINING PROTEIN-RELATED"/>
    <property type="match status" value="1"/>
</dbReference>
<evidence type="ECO:0000313" key="3">
    <source>
        <dbReference type="Proteomes" id="UP000008144"/>
    </source>
</evidence>
<dbReference type="NCBIfam" id="NF040941">
    <property type="entry name" value="GGGWT_bact"/>
    <property type="match status" value="1"/>
</dbReference>